<keyword evidence="1" id="KW-1133">Transmembrane helix</keyword>
<protein>
    <submittedName>
        <fullName evidence="3">Uncharacterized protein</fullName>
    </submittedName>
</protein>
<feature type="chain" id="PRO_5025434718" evidence="2">
    <location>
        <begin position="34"/>
        <end position="169"/>
    </location>
</feature>
<sequence>MKTGGKKTVLWNKALQFVFGYFVILALASPCLAADDASPAQKSKEAVSRSAQNVSDGVATLQTRISDNRLVNRTRDENVAFVMMGVLVASVAGMFSKVGCTGLGIAGRLVLGLGGAFIGGMVVRVAEIDFAWGTITIGYEELLFSLLGAVAIVAASRGIQYQLKKKKSK</sequence>
<evidence type="ECO:0000313" key="4">
    <source>
        <dbReference type="Proteomes" id="UP000366872"/>
    </source>
</evidence>
<dbReference type="EMBL" id="CAAHFG010000002">
    <property type="protein sequence ID" value="VGO15427.1"/>
    <property type="molecule type" value="Genomic_DNA"/>
</dbReference>
<keyword evidence="4" id="KW-1185">Reference proteome</keyword>
<name>A0A6C2U6J9_PONDE</name>
<dbReference type="AlphaFoldDB" id="A0A6C2U6J9"/>
<feature type="transmembrane region" description="Helical" evidence="1">
    <location>
        <begin position="79"/>
        <end position="96"/>
    </location>
</feature>
<proteinExistence type="predicted"/>
<dbReference type="RefSeq" id="WP_136080991.1">
    <property type="nucleotide sequence ID" value="NZ_CAAHFG010000002.1"/>
</dbReference>
<keyword evidence="2" id="KW-0732">Signal</keyword>
<dbReference type="Proteomes" id="UP000366872">
    <property type="component" value="Unassembled WGS sequence"/>
</dbReference>
<evidence type="ECO:0000313" key="3">
    <source>
        <dbReference type="EMBL" id="VGO15427.1"/>
    </source>
</evidence>
<feature type="transmembrane region" description="Helical" evidence="1">
    <location>
        <begin position="142"/>
        <end position="159"/>
    </location>
</feature>
<reference evidence="3 4" key="1">
    <citation type="submission" date="2019-04" db="EMBL/GenBank/DDBJ databases">
        <authorList>
            <person name="Van Vliet M D."/>
        </authorList>
    </citation>
    <scope>NUCLEOTIDE SEQUENCE [LARGE SCALE GENOMIC DNA]</scope>
    <source>
        <strain evidence="3 4">F1</strain>
    </source>
</reference>
<feature type="signal peptide" evidence="2">
    <location>
        <begin position="1"/>
        <end position="33"/>
    </location>
</feature>
<keyword evidence="1" id="KW-0812">Transmembrane</keyword>
<accession>A0A6C2U6J9</accession>
<feature type="transmembrane region" description="Helical" evidence="1">
    <location>
        <begin position="103"/>
        <end position="122"/>
    </location>
</feature>
<evidence type="ECO:0000256" key="1">
    <source>
        <dbReference type="SAM" id="Phobius"/>
    </source>
</evidence>
<gene>
    <name evidence="3" type="ORF">PDESU_04010</name>
</gene>
<evidence type="ECO:0000256" key="2">
    <source>
        <dbReference type="SAM" id="SignalP"/>
    </source>
</evidence>
<organism evidence="3 4">
    <name type="scientific">Pontiella desulfatans</name>
    <dbReference type="NCBI Taxonomy" id="2750659"/>
    <lineage>
        <taxon>Bacteria</taxon>
        <taxon>Pseudomonadati</taxon>
        <taxon>Kiritimatiellota</taxon>
        <taxon>Kiritimatiellia</taxon>
        <taxon>Kiritimatiellales</taxon>
        <taxon>Pontiellaceae</taxon>
        <taxon>Pontiella</taxon>
    </lineage>
</organism>
<keyword evidence="1" id="KW-0472">Membrane</keyword>